<feature type="domain" description="Smf/DprA SLOG" evidence="3">
    <location>
        <begin position="95"/>
        <end position="322"/>
    </location>
</feature>
<dbReference type="PANTHER" id="PTHR43022">
    <property type="entry name" value="PROTEIN SMF"/>
    <property type="match status" value="1"/>
</dbReference>
<evidence type="ECO:0000256" key="2">
    <source>
        <dbReference type="SAM" id="MobiDB-lite"/>
    </source>
</evidence>
<dbReference type="GO" id="GO:0009294">
    <property type="term" value="P:DNA-mediated transformation"/>
    <property type="evidence" value="ECO:0007669"/>
    <property type="project" value="InterPro"/>
</dbReference>
<organism evidence="4 5">
    <name type="scientific">Corynebacterium mendelii</name>
    <dbReference type="NCBI Taxonomy" id="2765362"/>
    <lineage>
        <taxon>Bacteria</taxon>
        <taxon>Bacillati</taxon>
        <taxon>Actinomycetota</taxon>
        <taxon>Actinomycetes</taxon>
        <taxon>Mycobacteriales</taxon>
        <taxon>Corynebacteriaceae</taxon>
        <taxon>Corynebacterium</taxon>
    </lineage>
</organism>
<name>A0A939DYK7_9CORY</name>
<dbReference type="InterPro" id="IPR057666">
    <property type="entry name" value="DrpA_SLOG"/>
</dbReference>
<accession>A0A939DYK7</accession>
<dbReference type="Gene3D" id="3.40.50.450">
    <property type="match status" value="1"/>
</dbReference>
<evidence type="ECO:0000256" key="1">
    <source>
        <dbReference type="ARBA" id="ARBA00006525"/>
    </source>
</evidence>
<comment type="caution">
    <text evidence="4">The sequence shown here is derived from an EMBL/GenBank/DDBJ whole genome shotgun (WGS) entry which is preliminary data.</text>
</comment>
<proteinExistence type="inferred from homology"/>
<gene>
    <name evidence="4" type="ORF">JZY06_00920</name>
</gene>
<dbReference type="PANTHER" id="PTHR43022:SF1">
    <property type="entry name" value="PROTEIN SMF"/>
    <property type="match status" value="1"/>
</dbReference>
<evidence type="ECO:0000313" key="4">
    <source>
        <dbReference type="EMBL" id="MBN9643200.1"/>
    </source>
</evidence>
<keyword evidence="5" id="KW-1185">Reference proteome</keyword>
<dbReference type="EMBL" id="JAFLEQ010000003">
    <property type="protein sequence ID" value="MBN9643200.1"/>
    <property type="molecule type" value="Genomic_DNA"/>
</dbReference>
<feature type="region of interest" description="Disordered" evidence="2">
    <location>
        <begin position="412"/>
        <end position="432"/>
    </location>
</feature>
<comment type="similarity">
    <text evidence="1">Belongs to the DprA/Smf family.</text>
</comment>
<dbReference type="Proteomes" id="UP000664332">
    <property type="component" value="Unassembled WGS sequence"/>
</dbReference>
<dbReference type="SUPFAM" id="SSF102405">
    <property type="entry name" value="MCP/YpsA-like"/>
    <property type="match status" value="1"/>
</dbReference>
<evidence type="ECO:0000259" key="3">
    <source>
        <dbReference type="Pfam" id="PF02481"/>
    </source>
</evidence>
<protein>
    <submittedName>
        <fullName evidence="4">DNA-processing protein DprA</fullName>
    </submittedName>
</protein>
<evidence type="ECO:0000313" key="5">
    <source>
        <dbReference type="Proteomes" id="UP000664332"/>
    </source>
</evidence>
<reference evidence="4" key="1">
    <citation type="submission" date="2021-03" db="EMBL/GenBank/DDBJ databases">
        <authorList>
            <person name="Sun Q."/>
        </authorList>
    </citation>
    <scope>NUCLEOTIDE SEQUENCE</scope>
    <source>
        <strain evidence="4">CCM 8862</strain>
    </source>
</reference>
<dbReference type="AlphaFoldDB" id="A0A939DYK7"/>
<dbReference type="InterPro" id="IPR003488">
    <property type="entry name" value="DprA"/>
</dbReference>
<sequence length="432" mass="44128">MTDSRTPPTAPAEDERACRAYLNLVAPGCDPVINRAIGECGGIAGAAGAIAGLGIALPGSLVARVRALGGRDGIGRAARLAAAQGRRGVRFICPGDAEWPASLERAFRFAALGVGDRAGECADTAHRPVGLWVAGAALATGCRAAITVTGSRRITDYGHDTTRRLVGGLSRHGVAIASGAMPGIGHLAVSAALAAPARPAHPAVMVLAGGHDSIGDHRTRRLAGQVRACGGTVVTEYPPGTPASFARMLARNRLAAALARGTVVVEAPEACVALNTLRWAGIVGSVAMAVPGPAGSRWSTGCHRAIAEGAAQLVTDWRGIAELTGVADDHPRYHGVCGHTGDRSGVPGEYSREELAVLSVIGTQPLTYRTVCAATYLPPAQVTRALVNLHARGEVDCHGVWWARPGSVTDRATTAGGGCGSRSNPIALGRQT</sequence>
<dbReference type="RefSeq" id="WP_207117617.1">
    <property type="nucleotide sequence ID" value="NZ_JAFLEQ010000003.1"/>
</dbReference>
<dbReference type="Pfam" id="PF02481">
    <property type="entry name" value="DNA_processg_A"/>
    <property type="match status" value="1"/>
</dbReference>